<dbReference type="NCBIfam" id="TIGR01007">
    <property type="entry name" value="eps_fam"/>
    <property type="match status" value="1"/>
</dbReference>
<feature type="domain" description="Tyrosine-protein kinase G-rich" evidence="11">
    <location>
        <begin position="434"/>
        <end position="513"/>
    </location>
</feature>
<organism evidence="12 13">
    <name type="scientific">Mucilaginibacter defluvii</name>
    <dbReference type="NCBI Taxonomy" id="1196019"/>
    <lineage>
        <taxon>Bacteria</taxon>
        <taxon>Pseudomonadati</taxon>
        <taxon>Bacteroidota</taxon>
        <taxon>Sphingobacteriia</taxon>
        <taxon>Sphingobacteriales</taxon>
        <taxon>Sphingobacteriaceae</taxon>
        <taxon>Mucilaginibacter</taxon>
    </lineage>
</organism>
<dbReference type="SUPFAM" id="SSF52540">
    <property type="entry name" value="P-loop containing nucleoside triphosphate hydrolases"/>
    <property type="match status" value="1"/>
</dbReference>
<dbReference type="InterPro" id="IPR025669">
    <property type="entry name" value="AAA_dom"/>
</dbReference>
<dbReference type="PANTHER" id="PTHR32309:SF13">
    <property type="entry name" value="FERRIC ENTEROBACTIN TRANSPORT PROTEIN FEPE"/>
    <property type="match status" value="1"/>
</dbReference>
<dbReference type="InterPro" id="IPR027417">
    <property type="entry name" value="P-loop_NTPase"/>
</dbReference>
<keyword evidence="9" id="KW-0472">Membrane</keyword>
<dbReference type="Gene3D" id="3.40.50.300">
    <property type="entry name" value="P-loop containing nucleotide triphosphate hydrolases"/>
    <property type="match status" value="1"/>
</dbReference>
<evidence type="ECO:0000256" key="5">
    <source>
        <dbReference type="ARBA" id="ARBA00022777"/>
    </source>
</evidence>
<dbReference type="Pfam" id="PF13614">
    <property type="entry name" value="AAA_31"/>
    <property type="match status" value="1"/>
</dbReference>
<evidence type="ECO:0000259" key="11">
    <source>
        <dbReference type="Pfam" id="PF13807"/>
    </source>
</evidence>
<evidence type="ECO:0000256" key="2">
    <source>
        <dbReference type="ARBA" id="ARBA00011903"/>
    </source>
</evidence>
<evidence type="ECO:0000256" key="4">
    <source>
        <dbReference type="ARBA" id="ARBA00022741"/>
    </source>
</evidence>
<dbReference type="EMBL" id="BAABJI010000002">
    <property type="protein sequence ID" value="GAA4912132.1"/>
    <property type="molecule type" value="Genomic_DNA"/>
</dbReference>
<evidence type="ECO:0000313" key="13">
    <source>
        <dbReference type="Proteomes" id="UP001501436"/>
    </source>
</evidence>
<evidence type="ECO:0000313" key="12">
    <source>
        <dbReference type="EMBL" id="GAA4912132.1"/>
    </source>
</evidence>
<feature type="transmembrane region" description="Helical" evidence="9">
    <location>
        <begin position="28"/>
        <end position="46"/>
    </location>
</feature>
<evidence type="ECO:0000256" key="9">
    <source>
        <dbReference type="SAM" id="Phobius"/>
    </source>
</evidence>
<feature type="transmembrane region" description="Helical" evidence="9">
    <location>
        <begin position="492"/>
        <end position="511"/>
    </location>
</feature>
<dbReference type="GO" id="GO:0016301">
    <property type="term" value="F:kinase activity"/>
    <property type="evidence" value="ECO:0007669"/>
    <property type="project" value="UniProtKB-KW"/>
</dbReference>
<comment type="similarity">
    <text evidence="1">Belongs to the CpsD/CapB family.</text>
</comment>
<evidence type="ECO:0000256" key="1">
    <source>
        <dbReference type="ARBA" id="ARBA00007316"/>
    </source>
</evidence>
<name>A0ABP9FPS2_9SPHI</name>
<accession>A0ABP9FPS2</accession>
<dbReference type="EC" id="2.7.10.2" evidence="2"/>
<dbReference type="RefSeq" id="WP_345330273.1">
    <property type="nucleotide sequence ID" value="NZ_BAABJI010000002.1"/>
</dbReference>
<dbReference type="Proteomes" id="UP001501436">
    <property type="component" value="Unassembled WGS sequence"/>
</dbReference>
<keyword evidence="9" id="KW-1133">Transmembrane helix</keyword>
<comment type="catalytic activity">
    <reaction evidence="8">
        <text>L-tyrosyl-[protein] + ATP = O-phospho-L-tyrosyl-[protein] + ADP + H(+)</text>
        <dbReference type="Rhea" id="RHEA:10596"/>
        <dbReference type="Rhea" id="RHEA-COMP:10136"/>
        <dbReference type="Rhea" id="RHEA-COMP:20101"/>
        <dbReference type="ChEBI" id="CHEBI:15378"/>
        <dbReference type="ChEBI" id="CHEBI:30616"/>
        <dbReference type="ChEBI" id="CHEBI:46858"/>
        <dbReference type="ChEBI" id="CHEBI:61978"/>
        <dbReference type="ChEBI" id="CHEBI:456216"/>
        <dbReference type="EC" id="2.7.10.2"/>
    </reaction>
</comment>
<evidence type="ECO:0000256" key="8">
    <source>
        <dbReference type="ARBA" id="ARBA00051245"/>
    </source>
</evidence>
<keyword evidence="13" id="KW-1185">Reference proteome</keyword>
<feature type="domain" description="AAA" evidence="10">
    <location>
        <begin position="577"/>
        <end position="734"/>
    </location>
</feature>
<dbReference type="Pfam" id="PF13807">
    <property type="entry name" value="GNVR"/>
    <property type="match status" value="1"/>
</dbReference>
<dbReference type="CDD" id="cd05387">
    <property type="entry name" value="BY-kinase"/>
    <property type="match status" value="1"/>
</dbReference>
<sequence>MSQPNPFQLQPLQPVKLKDVFIKYRRNGGWFILSVMLCVILAFFYLRYATTQYRVNSTILLKSNDKGADMSQVGDMFSDLEIFNGGKNIDDEIEVLKGKTLMLRVLRELNLTATYYKEGKIKKTEVYGRSLPVRLIVKKLDSLSGGKSVIITPVSATRYTWDDGSTKKTYPFGREISNNYGVFTAIPSGKAIPTLNESVIVQLNNSKKLVADYLRELTITPVNKNGNVLKLSLNTSVPQKGIDVLNKLVQLYNIEGIENKNEIAAKTISFIDGRLIYLVRELSGVEKDVENYKKKNDVTDISSESQQYLQNTGDYEKKLSDYEIQISILQSVQNYIAKQGPQFDLVPSSLSIHDATLVQLIDSYNQLQLQRKRILSSNYETSPVVINITDQLNALRGNILENIKNIKRGLIISRNALATKNVKFESLKKNVPSIERELLEIKRQQNIKENLYQYLLQKREEATLSKAAAVSNFTIIDRADVDDLPVKPQRSLILLLALIAGLVLPVIVMAIRNVLNDKVTTIDDIKDAEVPVLGEIIHILSHNKVLVEKNSRTVFSEMFRLLRSKLQLSATEDQNKVLLVTSTMSGEGKTFFSINMGATLALAGKKVLLMEFDLRKPKLINDMGLSAKLGITNYLVSDKYQLDDLIIQVPEISNLYVIGCGDVPPNPSELILSDKMVTLFEQLKRQFDHVIIDSPPVGLIADAYNLSMFADRTLYLIRYNYTLKEQVKIIQEIRTRKELRNMMLVLNDGRKENMQGYGDYGYRYSYGYTIDDKQPASWWKRLVARL</sequence>
<keyword evidence="7" id="KW-0829">Tyrosine-protein kinase</keyword>
<keyword evidence="5 12" id="KW-0418">Kinase</keyword>
<evidence type="ECO:0000256" key="7">
    <source>
        <dbReference type="ARBA" id="ARBA00023137"/>
    </source>
</evidence>
<keyword evidence="6" id="KW-0067">ATP-binding</keyword>
<evidence type="ECO:0000256" key="6">
    <source>
        <dbReference type="ARBA" id="ARBA00022840"/>
    </source>
</evidence>
<dbReference type="InterPro" id="IPR005702">
    <property type="entry name" value="Wzc-like_C"/>
</dbReference>
<keyword evidence="4" id="KW-0547">Nucleotide-binding</keyword>
<comment type="caution">
    <text evidence="12">The sequence shown here is derived from an EMBL/GenBank/DDBJ whole genome shotgun (WGS) entry which is preliminary data.</text>
</comment>
<proteinExistence type="inferred from homology"/>
<evidence type="ECO:0000259" key="10">
    <source>
        <dbReference type="Pfam" id="PF13614"/>
    </source>
</evidence>
<keyword evidence="9" id="KW-0812">Transmembrane</keyword>
<keyword evidence="3" id="KW-0808">Transferase</keyword>
<reference evidence="13" key="1">
    <citation type="journal article" date="2019" name="Int. J. Syst. Evol. Microbiol.">
        <title>The Global Catalogue of Microorganisms (GCM) 10K type strain sequencing project: providing services to taxonomists for standard genome sequencing and annotation.</title>
        <authorList>
            <consortium name="The Broad Institute Genomics Platform"/>
            <consortium name="The Broad Institute Genome Sequencing Center for Infectious Disease"/>
            <person name="Wu L."/>
            <person name="Ma J."/>
        </authorList>
    </citation>
    <scope>NUCLEOTIDE SEQUENCE [LARGE SCALE GENOMIC DNA]</scope>
    <source>
        <strain evidence="13">JCM 18283</strain>
    </source>
</reference>
<dbReference type="InterPro" id="IPR032807">
    <property type="entry name" value="GNVR"/>
</dbReference>
<gene>
    <name evidence="12" type="ORF">GCM10023313_13960</name>
</gene>
<protein>
    <recommendedName>
        <fullName evidence="2">non-specific protein-tyrosine kinase</fullName>
        <ecNumber evidence="2">2.7.10.2</ecNumber>
    </recommendedName>
</protein>
<evidence type="ECO:0000256" key="3">
    <source>
        <dbReference type="ARBA" id="ARBA00022679"/>
    </source>
</evidence>
<dbReference type="PANTHER" id="PTHR32309">
    <property type="entry name" value="TYROSINE-PROTEIN KINASE"/>
    <property type="match status" value="1"/>
</dbReference>
<dbReference type="InterPro" id="IPR050445">
    <property type="entry name" value="Bact_polysacc_biosynth/exp"/>
</dbReference>